<organism evidence="1 2">
    <name type="scientific">Laccaria amethystina LaAM-08-1</name>
    <dbReference type="NCBI Taxonomy" id="1095629"/>
    <lineage>
        <taxon>Eukaryota</taxon>
        <taxon>Fungi</taxon>
        <taxon>Dikarya</taxon>
        <taxon>Basidiomycota</taxon>
        <taxon>Agaricomycotina</taxon>
        <taxon>Agaricomycetes</taxon>
        <taxon>Agaricomycetidae</taxon>
        <taxon>Agaricales</taxon>
        <taxon>Agaricineae</taxon>
        <taxon>Hydnangiaceae</taxon>
        <taxon>Laccaria</taxon>
    </lineage>
</organism>
<reference evidence="1 2" key="1">
    <citation type="submission" date="2014-04" db="EMBL/GenBank/DDBJ databases">
        <authorList>
            <consortium name="DOE Joint Genome Institute"/>
            <person name="Kuo A."/>
            <person name="Kohler A."/>
            <person name="Nagy L.G."/>
            <person name="Floudas D."/>
            <person name="Copeland A."/>
            <person name="Barry K.W."/>
            <person name="Cichocki N."/>
            <person name="Veneault-Fourrey C."/>
            <person name="LaButti K."/>
            <person name="Lindquist E.A."/>
            <person name="Lipzen A."/>
            <person name="Lundell T."/>
            <person name="Morin E."/>
            <person name="Murat C."/>
            <person name="Sun H."/>
            <person name="Tunlid A."/>
            <person name="Henrissat B."/>
            <person name="Grigoriev I.V."/>
            <person name="Hibbett D.S."/>
            <person name="Martin F."/>
            <person name="Nordberg H.P."/>
            <person name="Cantor M.N."/>
            <person name="Hua S.X."/>
        </authorList>
    </citation>
    <scope>NUCLEOTIDE SEQUENCE [LARGE SCALE GENOMIC DNA]</scope>
    <source>
        <strain evidence="1 2">LaAM-08-1</strain>
    </source>
</reference>
<dbReference type="EMBL" id="KN838546">
    <property type="protein sequence ID" value="KIK07587.1"/>
    <property type="molecule type" value="Genomic_DNA"/>
</dbReference>
<evidence type="ECO:0000313" key="2">
    <source>
        <dbReference type="Proteomes" id="UP000054477"/>
    </source>
</evidence>
<dbReference type="AlphaFoldDB" id="A0A0C9YBF1"/>
<name>A0A0C9YBF1_9AGAR</name>
<protein>
    <submittedName>
        <fullName evidence="1">Uncharacterized protein</fullName>
    </submittedName>
</protein>
<dbReference type="HOGENOM" id="CLU_1195031_0_0_1"/>
<proteinExistence type="predicted"/>
<accession>A0A0C9YBF1</accession>
<reference evidence="2" key="2">
    <citation type="submission" date="2015-01" db="EMBL/GenBank/DDBJ databases">
        <title>Evolutionary Origins and Diversification of the Mycorrhizal Mutualists.</title>
        <authorList>
            <consortium name="DOE Joint Genome Institute"/>
            <consortium name="Mycorrhizal Genomics Consortium"/>
            <person name="Kohler A."/>
            <person name="Kuo A."/>
            <person name="Nagy L.G."/>
            <person name="Floudas D."/>
            <person name="Copeland A."/>
            <person name="Barry K.W."/>
            <person name="Cichocki N."/>
            <person name="Veneault-Fourrey C."/>
            <person name="LaButti K."/>
            <person name="Lindquist E.A."/>
            <person name="Lipzen A."/>
            <person name="Lundell T."/>
            <person name="Morin E."/>
            <person name="Murat C."/>
            <person name="Riley R."/>
            <person name="Ohm R."/>
            <person name="Sun H."/>
            <person name="Tunlid A."/>
            <person name="Henrissat B."/>
            <person name="Grigoriev I.V."/>
            <person name="Hibbett D.S."/>
            <person name="Martin F."/>
        </authorList>
    </citation>
    <scope>NUCLEOTIDE SEQUENCE [LARGE SCALE GENOMIC DNA]</scope>
    <source>
        <strain evidence="2">LaAM-08-1</strain>
    </source>
</reference>
<sequence>MAQLIPERTAVFRIDPQETMVTALRGCRSRSQLEVAYGILLKRLLVAQQTVAKYEAQYQCLEMPLSPISTVPELHEEYDMIEGTDNHMRFMLQKFPHHREQLATEAFAAVAQGHAWTTIHLTQPLPVEVKLSQNSQLSRTDVSLGKKRVEWDDTAPWDDKSSSVEQGRDLEKELAYGADLSFGYQTPFRTNTKFFDTSGSTHPTSFFSTPGAASIPNVSLLPDVTVGLATPS</sequence>
<dbReference type="OrthoDB" id="10494269at2759"/>
<dbReference type="STRING" id="1095629.A0A0C9YBF1"/>
<dbReference type="Proteomes" id="UP000054477">
    <property type="component" value="Unassembled WGS sequence"/>
</dbReference>
<evidence type="ECO:0000313" key="1">
    <source>
        <dbReference type="EMBL" id="KIK07587.1"/>
    </source>
</evidence>
<gene>
    <name evidence="1" type="ORF">K443DRAFT_2145</name>
</gene>
<keyword evidence="2" id="KW-1185">Reference proteome</keyword>